<dbReference type="PANTHER" id="PTHR34353">
    <property type="entry name" value="CRISPR-ASSOCIATED ENDONUCLEASE CAS1 1"/>
    <property type="match status" value="1"/>
</dbReference>
<evidence type="ECO:0000256" key="8">
    <source>
        <dbReference type="ARBA" id="ARBA00023211"/>
    </source>
</evidence>
<dbReference type="InterPro" id="IPR042211">
    <property type="entry name" value="CRISPR-assoc_Cas1_N"/>
</dbReference>
<accession>A0A134CKT8</accession>
<protein>
    <recommendedName>
        <fullName evidence="10">CRISPR-associated endonuclease Cas1</fullName>
        <ecNumber evidence="10">3.1.-.-</ecNumber>
    </recommendedName>
</protein>
<dbReference type="GO" id="GO:0004520">
    <property type="term" value="F:DNA endonuclease activity"/>
    <property type="evidence" value="ECO:0007669"/>
    <property type="project" value="InterPro"/>
</dbReference>
<dbReference type="GO" id="GO:0016787">
    <property type="term" value="F:hydrolase activity"/>
    <property type="evidence" value="ECO:0007669"/>
    <property type="project" value="UniProtKB-KW"/>
</dbReference>
<evidence type="ECO:0000256" key="5">
    <source>
        <dbReference type="ARBA" id="ARBA00022842"/>
    </source>
</evidence>
<comment type="similarity">
    <text evidence="10">Belongs to the CRISPR-associated endonuclease Cas1 family.</text>
</comment>
<dbReference type="STRING" id="1588748.HMPREF3182_00310"/>
<dbReference type="InterPro" id="IPR019855">
    <property type="entry name" value="CRISPR-assoc_Cas1_NMENI"/>
</dbReference>
<keyword evidence="3 10" id="KW-0255">Endonuclease</keyword>
<dbReference type="InterPro" id="IPR042206">
    <property type="entry name" value="CRISPR-assoc_Cas1_C"/>
</dbReference>
<dbReference type="Gene3D" id="1.20.120.920">
    <property type="entry name" value="CRISPR-associated endonuclease Cas1, C-terminal domain"/>
    <property type="match status" value="1"/>
</dbReference>
<dbReference type="Proteomes" id="UP000070160">
    <property type="component" value="Unassembled WGS sequence"/>
</dbReference>
<dbReference type="EMBL" id="LSDT01000006">
    <property type="protein sequence ID" value="KXB92739.1"/>
    <property type="molecule type" value="Genomic_DNA"/>
</dbReference>
<reference evidence="12" key="1">
    <citation type="submission" date="2016-01" db="EMBL/GenBank/DDBJ databases">
        <authorList>
            <person name="Mitreva M."/>
            <person name="Pepin K.H."/>
            <person name="Mihindukulasuriya K.A."/>
            <person name="Fulton R."/>
            <person name="Fronick C."/>
            <person name="O'Laughlin M."/>
            <person name="Miner T."/>
            <person name="Herter B."/>
            <person name="Rosa B.A."/>
            <person name="Cordes M."/>
            <person name="Tomlinson C."/>
            <person name="Wollam A."/>
            <person name="Palsikar V.B."/>
            <person name="Mardis E.R."/>
            <person name="Wilson R.K."/>
        </authorList>
    </citation>
    <scope>NUCLEOTIDE SEQUENCE [LARGE SCALE GENOMIC DNA]</scope>
    <source>
        <strain evidence="12">KA00182</strain>
    </source>
</reference>
<feature type="binding site" evidence="10">
    <location>
        <position position="203"/>
    </location>
    <ligand>
        <name>Mn(2+)</name>
        <dbReference type="ChEBI" id="CHEBI:29035"/>
    </ligand>
</feature>
<dbReference type="HAMAP" id="MF_01470">
    <property type="entry name" value="Cas1"/>
    <property type="match status" value="1"/>
</dbReference>
<keyword evidence="8 10" id="KW-0464">Manganese</keyword>
<dbReference type="EC" id="3.1.-.-" evidence="10"/>
<keyword evidence="1 10" id="KW-0540">Nuclease</keyword>
<keyword evidence="6 10" id="KW-0051">Antiviral defense</keyword>
<evidence type="ECO:0000256" key="10">
    <source>
        <dbReference type="HAMAP-Rule" id="MF_01470"/>
    </source>
</evidence>
<dbReference type="AlphaFoldDB" id="A0A134CKT8"/>
<evidence type="ECO:0000313" key="12">
    <source>
        <dbReference type="Proteomes" id="UP000070160"/>
    </source>
</evidence>
<evidence type="ECO:0000256" key="3">
    <source>
        <dbReference type="ARBA" id="ARBA00022759"/>
    </source>
</evidence>
<dbReference type="GO" id="GO:0051607">
    <property type="term" value="P:defense response to virus"/>
    <property type="evidence" value="ECO:0007669"/>
    <property type="project" value="UniProtKB-UniRule"/>
</dbReference>
<dbReference type="Pfam" id="PF01867">
    <property type="entry name" value="Cas_Cas1"/>
    <property type="match status" value="1"/>
</dbReference>
<dbReference type="PATRIC" id="fig|1588748.3.peg.298"/>
<sequence length="291" mass="33267">MSWRTVVISRCAKLDVKMNYMLVRQEGEVHKIYIREIYILLIESTAVSMTAALLHALIKEKVKIIFCDPARNPEAELVGYYGAHNTSGRCREQLNWSERDKVRLWTDIVRTKIRNQARLLARKGLAAYQVLESYSGDIRLGDATQREGHAAKVYFHALFGKSFTRDEENNINAALNYGYAILLSAINREVAALGYLTQFGLRHANQFNSFNFSCDLIEPLRSLVDRTVVDMDLTHFTKEEKHQLVYLLSEEVTINKQCHVLSGALHIYCKSVADALTASDLSLVRFIEYEL</sequence>
<dbReference type="InterPro" id="IPR002729">
    <property type="entry name" value="CRISPR-assoc_Cas1"/>
</dbReference>
<keyword evidence="5 10" id="KW-0460">Magnesium</keyword>
<comment type="function">
    <text evidence="10">CRISPR (clustered regularly interspaced short palindromic repeat), is an adaptive immune system that provides protection against mobile genetic elements (viruses, transposable elements and conjugative plasmids). CRISPR clusters contain spacers, sequences complementary to antecedent mobile elements, and target invading nucleic acids. CRISPR clusters are transcribed and processed into CRISPR RNA (crRNA). Acts as a dsDNA endonuclease. Involved in the integration of spacer DNA into the CRISPR cassette.</text>
</comment>
<feature type="binding site" evidence="10">
    <location>
        <position position="218"/>
    </location>
    <ligand>
        <name>Mn(2+)</name>
        <dbReference type="ChEBI" id="CHEBI:29035"/>
    </ligand>
</feature>
<comment type="subunit">
    <text evidence="9 10">Homodimer, forms a heterotetramer with a Cas2 homodimer.</text>
</comment>
<evidence type="ECO:0000256" key="9">
    <source>
        <dbReference type="ARBA" id="ARBA00038592"/>
    </source>
</evidence>
<keyword evidence="7 10" id="KW-0238">DNA-binding</keyword>
<dbReference type="NCBIfam" id="TIGR00287">
    <property type="entry name" value="cas1"/>
    <property type="match status" value="1"/>
</dbReference>
<keyword evidence="2 10" id="KW-0479">Metal-binding</keyword>
<keyword evidence="12" id="KW-1185">Reference proteome</keyword>
<dbReference type="NCBIfam" id="TIGR03639">
    <property type="entry name" value="cas1_NMENI"/>
    <property type="match status" value="1"/>
</dbReference>
<dbReference type="PANTHER" id="PTHR34353:SF2">
    <property type="entry name" value="CRISPR-ASSOCIATED ENDONUCLEASE CAS1 1"/>
    <property type="match status" value="1"/>
</dbReference>
<dbReference type="InterPro" id="IPR050646">
    <property type="entry name" value="Cas1"/>
</dbReference>
<comment type="caution">
    <text evidence="11">The sequence shown here is derived from an EMBL/GenBank/DDBJ whole genome shotgun (WGS) entry which is preliminary data.</text>
</comment>
<comment type="cofactor">
    <cofactor evidence="10">
        <name>Mg(2+)</name>
        <dbReference type="ChEBI" id="CHEBI:18420"/>
    </cofactor>
    <cofactor evidence="10">
        <name>Mn(2+)</name>
        <dbReference type="ChEBI" id="CHEBI:29035"/>
    </cofactor>
</comment>
<evidence type="ECO:0000256" key="1">
    <source>
        <dbReference type="ARBA" id="ARBA00022722"/>
    </source>
</evidence>
<dbReference type="GO" id="GO:0046872">
    <property type="term" value="F:metal ion binding"/>
    <property type="evidence" value="ECO:0007669"/>
    <property type="project" value="UniProtKB-UniRule"/>
</dbReference>
<dbReference type="GO" id="GO:0003677">
    <property type="term" value="F:DNA binding"/>
    <property type="evidence" value="ECO:0007669"/>
    <property type="project" value="UniProtKB-KW"/>
</dbReference>
<evidence type="ECO:0000256" key="2">
    <source>
        <dbReference type="ARBA" id="ARBA00022723"/>
    </source>
</evidence>
<name>A0A134CKT8_9FIRM</name>
<gene>
    <name evidence="10" type="primary">cas1</name>
    <name evidence="11" type="ORF">HMPREF3182_00310</name>
</gene>
<feature type="binding site" evidence="10">
    <location>
        <position position="147"/>
    </location>
    <ligand>
        <name>Mn(2+)</name>
        <dbReference type="ChEBI" id="CHEBI:29035"/>
    </ligand>
</feature>
<dbReference type="GO" id="GO:0043571">
    <property type="term" value="P:maintenance of CRISPR repeat elements"/>
    <property type="evidence" value="ECO:0007669"/>
    <property type="project" value="UniProtKB-UniRule"/>
</dbReference>
<proteinExistence type="inferred from homology"/>
<dbReference type="RefSeq" id="WP_062485096.1">
    <property type="nucleotide sequence ID" value="NZ_KQ960929.1"/>
</dbReference>
<dbReference type="Gene3D" id="3.100.10.20">
    <property type="entry name" value="CRISPR-associated endonuclease Cas1, N-terminal domain"/>
    <property type="match status" value="1"/>
</dbReference>
<keyword evidence="4 10" id="KW-0378">Hydrolase</keyword>
<evidence type="ECO:0000256" key="6">
    <source>
        <dbReference type="ARBA" id="ARBA00023118"/>
    </source>
</evidence>
<organism evidence="11 12">
    <name type="scientific">Megasphaera hutchinsoni</name>
    <dbReference type="NCBI Taxonomy" id="1588748"/>
    <lineage>
        <taxon>Bacteria</taxon>
        <taxon>Bacillati</taxon>
        <taxon>Bacillota</taxon>
        <taxon>Negativicutes</taxon>
        <taxon>Veillonellales</taxon>
        <taxon>Veillonellaceae</taxon>
        <taxon>Megasphaera</taxon>
    </lineage>
</organism>
<evidence type="ECO:0000256" key="7">
    <source>
        <dbReference type="ARBA" id="ARBA00023125"/>
    </source>
</evidence>
<evidence type="ECO:0000313" key="11">
    <source>
        <dbReference type="EMBL" id="KXB92739.1"/>
    </source>
</evidence>
<evidence type="ECO:0000256" key="4">
    <source>
        <dbReference type="ARBA" id="ARBA00022801"/>
    </source>
</evidence>